<dbReference type="CDD" id="cd06171">
    <property type="entry name" value="Sigma70_r4"/>
    <property type="match status" value="1"/>
</dbReference>
<reference evidence="7 8" key="1">
    <citation type="submission" date="2021-01" db="EMBL/GenBank/DDBJ databases">
        <title>Actinoplanes sp. nov. LDG1-06 isolated from lichen.</title>
        <authorList>
            <person name="Saeng-In P."/>
            <person name="Phongsopitanun W."/>
            <person name="Kanchanasin P."/>
            <person name="Yuki M."/>
            <person name="Kudo T."/>
            <person name="Ohkuma M."/>
            <person name="Tanasupawat S."/>
        </authorList>
    </citation>
    <scope>NUCLEOTIDE SEQUENCE [LARGE SCALE GENOMIC DNA]</scope>
    <source>
        <strain evidence="7 8">LDG1-06</strain>
    </source>
</reference>
<dbReference type="SUPFAM" id="SSF88946">
    <property type="entry name" value="Sigma2 domain of RNA polymerase sigma factors"/>
    <property type="match status" value="1"/>
</dbReference>
<protein>
    <submittedName>
        <fullName evidence="7">SigE family RNA polymerase sigma factor</fullName>
    </submittedName>
</protein>
<dbReference type="PANTHER" id="PTHR43133">
    <property type="entry name" value="RNA POLYMERASE ECF-TYPE SIGMA FACTO"/>
    <property type="match status" value="1"/>
</dbReference>
<dbReference type="Gene3D" id="1.10.1740.10">
    <property type="match status" value="1"/>
</dbReference>
<feature type="domain" description="RNA polymerase sigma factor 70 region 4 type 2" evidence="6">
    <location>
        <begin position="107"/>
        <end position="158"/>
    </location>
</feature>
<keyword evidence="5" id="KW-0804">Transcription</keyword>
<comment type="similarity">
    <text evidence="1">Belongs to the sigma-70 factor family. ECF subfamily.</text>
</comment>
<evidence type="ECO:0000256" key="4">
    <source>
        <dbReference type="ARBA" id="ARBA00023125"/>
    </source>
</evidence>
<proteinExistence type="inferred from homology"/>
<evidence type="ECO:0000256" key="1">
    <source>
        <dbReference type="ARBA" id="ARBA00010641"/>
    </source>
</evidence>
<dbReference type="InterPro" id="IPR013249">
    <property type="entry name" value="RNA_pol_sigma70_r4_t2"/>
</dbReference>
<dbReference type="InterPro" id="IPR039425">
    <property type="entry name" value="RNA_pol_sigma-70-like"/>
</dbReference>
<evidence type="ECO:0000313" key="7">
    <source>
        <dbReference type="EMBL" id="MBM2615028.1"/>
    </source>
</evidence>
<dbReference type="NCBIfam" id="TIGR02983">
    <property type="entry name" value="SigE-fam_strep"/>
    <property type="match status" value="1"/>
</dbReference>
<keyword evidence="3" id="KW-0731">Sigma factor</keyword>
<dbReference type="Gene3D" id="1.10.10.10">
    <property type="entry name" value="Winged helix-like DNA-binding domain superfamily/Winged helix DNA-binding domain"/>
    <property type="match status" value="1"/>
</dbReference>
<organism evidence="7 8">
    <name type="scientific">Paractinoplanes ovalisporus</name>
    <dbReference type="NCBI Taxonomy" id="2810368"/>
    <lineage>
        <taxon>Bacteria</taxon>
        <taxon>Bacillati</taxon>
        <taxon>Actinomycetota</taxon>
        <taxon>Actinomycetes</taxon>
        <taxon>Micromonosporales</taxon>
        <taxon>Micromonosporaceae</taxon>
        <taxon>Paractinoplanes</taxon>
    </lineage>
</organism>
<keyword evidence="8" id="KW-1185">Reference proteome</keyword>
<gene>
    <name evidence="7" type="ORF">JIG36_05575</name>
</gene>
<evidence type="ECO:0000256" key="2">
    <source>
        <dbReference type="ARBA" id="ARBA00023015"/>
    </source>
</evidence>
<keyword evidence="2" id="KW-0805">Transcription regulation</keyword>
<dbReference type="InterPro" id="IPR013325">
    <property type="entry name" value="RNA_pol_sigma_r2"/>
</dbReference>
<evidence type="ECO:0000256" key="5">
    <source>
        <dbReference type="ARBA" id="ARBA00023163"/>
    </source>
</evidence>
<name>A0ABS2A5A4_9ACTN</name>
<dbReference type="Proteomes" id="UP000632138">
    <property type="component" value="Unassembled WGS sequence"/>
</dbReference>
<keyword evidence="4" id="KW-0238">DNA-binding</keyword>
<accession>A0ABS2A5A4</accession>
<dbReference type="InterPro" id="IPR014284">
    <property type="entry name" value="RNA_pol_sigma-70_dom"/>
</dbReference>
<evidence type="ECO:0000259" key="6">
    <source>
        <dbReference type="Pfam" id="PF08281"/>
    </source>
</evidence>
<dbReference type="RefSeq" id="WP_203374867.1">
    <property type="nucleotide sequence ID" value="NZ_JAENHP010000001.1"/>
</dbReference>
<dbReference type="InterPro" id="IPR014325">
    <property type="entry name" value="RNA_pol_sigma-E_actinobac"/>
</dbReference>
<dbReference type="EMBL" id="JAENHP010000001">
    <property type="protein sequence ID" value="MBM2615028.1"/>
    <property type="molecule type" value="Genomic_DNA"/>
</dbReference>
<dbReference type="InterPro" id="IPR036388">
    <property type="entry name" value="WH-like_DNA-bd_sf"/>
</dbReference>
<dbReference type="InterPro" id="IPR013324">
    <property type="entry name" value="RNA_pol_sigma_r3/r4-like"/>
</dbReference>
<sequence>MDNEAEQQFRQFVAARTPALMRTAYLLTGNQHDAEDLLQSALTRSAMRLRTIHITDLEAYVRRAMYHHQVDFWRLRFRRRETLADPHGGLLDTSIADSSARTATKLLVRDALQRLTAKQRAVVVLRYFEDLPEREIAGQLGWSVGTVRSTMHKAMTRLRSFAPDLTAMAEETQ</sequence>
<comment type="caution">
    <text evidence="7">The sequence shown here is derived from an EMBL/GenBank/DDBJ whole genome shotgun (WGS) entry which is preliminary data.</text>
</comment>
<evidence type="ECO:0000313" key="8">
    <source>
        <dbReference type="Proteomes" id="UP000632138"/>
    </source>
</evidence>
<dbReference type="SUPFAM" id="SSF88659">
    <property type="entry name" value="Sigma3 and sigma4 domains of RNA polymerase sigma factors"/>
    <property type="match status" value="1"/>
</dbReference>
<evidence type="ECO:0000256" key="3">
    <source>
        <dbReference type="ARBA" id="ARBA00023082"/>
    </source>
</evidence>
<dbReference type="PANTHER" id="PTHR43133:SF50">
    <property type="entry name" value="ECF RNA POLYMERASE SIGMA FACTOR SIGM"/>
    <property type="match status" value="1"/>
</dbReference>
<dbReference type="Pfam" id="PF08281">
    <property type="entry name" value="Sigma70_r4_2"/>
    <property type="match status" value="1"/>
</dbReference>
<dbReference type="NCBIfam" id="TIGR02937">
    <property type="entry name" value="sigma70-ECF"/>
    <property type="match status" value="1"/>
</dbReference>